<reference evidence="1" key="1">
    <citation type="submission" date="2019-09" db="EMBL/GenBank/DDBJ databases">
        <title>Characterisation of the sponge microbiome using genome-centric metagenomics.</title>
        <authorList>
            <person name="Engelberts J.P."/>
            <person name="Robbins S.J."/>
            <person name="De Goeij J.M."/>
            <person name="Aranda M."/>
            <person name="Bell S.C."/>
            <person name="Webster N.S."/>
        </authorList>
    </citation>
    <scope>NUCLEOTIDE SEQUENCE</scope>
    <source>
        <strain evidence="1">SB0676_bin_10</strain>
    </source>
</reference>
<comment type="caution">
    <text evidence="1">The sequence shown here is derived from an EMBL/GenBank/DDBJ whole genome shotgun (WGS) entry which is preliminary data.</text>
</comment>
<dbReference type="PANTHER" id="PTHR43544">
    <property type="entry name" value="SHORT-CHAIN DEHYDROGENASE/REDUCTASE"/>
    <property type="match status" value="1"/>
</dbReference>
<name>A0A6B1F3Z0_9SYNE</name>
<protein>
    <submittedName>
        <fullName evidence="1">SDR family NAD(P)-dependent oxidoreductase</fullName>
    </submittedName>
</protein>
<evidence type="ECO:0000313" key="1">
    <source>
        <dbReference type="EMBL" id="MYG37509.1"/>
    </source>
</evidence>
<dbReference type="Gene3D" id="3.40.50.720">
    <property type="entry name" value="NAD(P)-binding Rossmann-like Domain"/>
    <property type="match status" value="1"/>
</dbReference>
<accession>A0A6B1F3Z0</accession>
<dbReference type="EMBL" id="VYDO01000018">
    <property type="protein sequence ID" value="MYG37509.1"/>
    <property type="molecule type" value="Genomic_DNA"/>
</dbReference>
<dbReference type="GO" id="GO:0005737">
    <property type="term" value="C:cytoplasm"/>
    <property type="evidence" value="ECO:0007669"/>
    <property type="project" value="TreeGrafter"/>
</dbReference>
<gene>
    <name evidence="1" type="ORF">F4162_00425</name>
</gene>
<dbReference type="InterPro" id="IPR051468">
    <property type="entry name" value="Fungal_SecMetab_SDRs"/>
</dbReference>
<proteinExistence type="predicted"/>
<dbReference type="InterPro" id="IPR002347">
    <property type="entry name" value="SDR_fam"/>
</dbReference>
<dbReference type="AlphaFoldDB" id="A0A6B1F3Z0"/>
<dbReference type="GO" id="GO:0016491">
    <property type="term" value="F:oxidoreductase activity"/>
    <property type="evidence" value="ECO:0007669"/>
    <property type="project" value="TreeGrafter"/>
</dbReference>
<sequence length="268" mass="28779">MVRSPQGENTAESRAATTLQGHGLVVADGALGRAMVRVLLAQAPALTITITGRTPDPRPDTRRLLQQDPDRLAYGVLDLCSDEQLAALGAHLDRLNRPLRLVLNASGRLHGPAPHQAPEKRLAALRRSALYQSFAVNAWGPALLAQAVAPALKRSGRAWFASLSARVGSIGDNRLGGWYSYRAAKAAQNQLLKTVALEWRRTMPGVCVACLHPGTTDSPLSKPFQGRVPPRKLFTPDFSAAALLGVLLALTPQDSGGFWAWDGQPVPW</sequence>
<dbReference type="PANTHER" id="PTHR43544:SF12">
    <property type="entry name" value="NAD(P)-BINDING ROSSMANN-FOLD SUPERFAMILY PROTEIN"/>
    <property type="match status" value="1"/>
</dbReference>
<organism evidence="1">
    <name type="scientific">Synechococcus sp. SB0676_bin_10</name>
    <dbReference type="NCBI Taxonomy" id="2604869"/>
    <lineage>
        <taxon>Bacteria</taxon>
        <taxon>Bacillati</taxon>
        <taxon>Cyanobacteriota</taxon>
        <taxon>Cyanophyceae</taxon>
        <taxon>Synechococcales</taxon>
        <taxon>Synechococcaceae</taxon>
        <taxon>Synechococcus</taxon>
    </lineage>
</organism>
<dbReference type="SUPFAM" id="SSF51735">
    <property type="entry name" value="NAD(P)-binding Rossmann-fold domains"/>
    <property type="match status" value="1"/>
</dbReference>
<dbReference type="Pfam" id="PF00106">
    <property type="entry name" value="adh_short"/>
    <property type="match status" value="1"/>
</dbReference>
<dbReference type="InterPro" id="IPR036291">
    <property type="entry name" value="NAD(P)-bd_dom_sf"/>
</dbReference>